<dbReference type="SMART" id="SM00382">
    <property type="entry name" value="AAA"/>
    <property type="match status" value="2"/>
</dbReference>
<dbReference type="InterPro" id="IPR003959">
    <property type="entry name" value="ATPase_AAA_core"/>
</dbReference>
<dbReference type="PRINTS" id="PR00819">
    <property type="entry name" value="CBXCFQXSUPER"/>
</dbReference>
<dbReference type="InterPro" id="IPR027417">
    <property type="entry name" value="P-loop_NTPase"/>
</dbReference>
<proteinExistence type="inferred from homology"/>
<evidence type="ECO:0000313" key="7">
    <source>
        <dbReference type="Proteomes" id="UP000593998"/>
    </source>
</evidence>
<dbReference type="SUPFAM" id="SSF52540">
    <property type="entry name" value="P-loop containing nucleoside triphosphate hydrolases"/>
    <property type="match status" value="2"/>
</dbReference>
<dbReference type="CDD" id="cd00009">
    <property type="entry name" value="AAA"/>
    <property type="match status" value="2"/>
</dbReference>
<organism evidence="6 7">
    <name type="scientific">Janibacter indicus</name>
    <dbReference type="NCBI Taxonomy" id="857417"/>
    <lineage>
        <taxon>Bacteria</taxon>
        <taxon>Bacillati</taxon>
        <taxon>Actinomycetota</taxon>
        <taxon>Actinomycetes</taxon>
        <taxon>Micrococcales</taxon>
        <taxon>Intrasporangiaceae</taxon>
        <taxon>Janibacter</taxon>
    </lineage>
</organism>
<evidence type="ECO:0000256" key="1">
    <source>
        <dbReference type="ARBA" id="ARBA00010378"/>
    </source>
</evidence>
<dbReference type="PANTHER" id="PTHR43392">
    <property type="entry name" value="AAA-TYPE ATPASE FAMILY PROTEIN / ANKYRIN REPEAT FAMILY PROTEIN"/>
    <property type="match status" value="1"/>
</dbReference>
<name>A0A7L9J087_9MICO</name>
<comment type="similarity">
    <text evidence="1">Belongs to the CbxX/CfxQ family.</text>
</comment>
<dbReference type="Pfam" id="PF00004">
    <property type="entry name" value="AAA"/>
    <property type="match status" value="2"/>
</dbReference>
<dbReference type="RefSeq" id="WP_192910996.1">
    <property type="nucleotide sequence ID" value="NZ_CP062789.1"/>
</dbReference>
<dbReference type="InterPro" id="IPR000641">
    <property type="entry name" value="CbxX/CfxQ"/>
</dbReference>
<keyword evidence="3" id="KW-0067">ATP-binding</keyword>
<evidence type="ECO:0000256" key="3">
    <source>
        <dbReference type="ARBA" id="ARBA00022840"/>
    </source>
</evidence>
<dbReference type="EMBL" id="CP062789">
    <property type="protein sequence ID" value="QOK22547.1"/>
    <property type="molecule type" value="Genomic_DNA"/>
</dbReference>
<accession>A0A7L9J087</accession>
<evidence type="ECO:0000256" key="4">
    <source>
        <dbReference type="SAM" id="MobiDB-lite"/>
    </source>
</evidence>
<sequence length="1091" mass="117781">MAKIHVGKTRLSNRRLDAALAQCSPGDELLLHEGTHRLEAFSLNGVHLTGVGDPDQVVVEGRIDVLAETRIRGVTLRAPHFGNAIYLRSPDARVDLTGCTVHGDPAKRYPTIYGEGGTAVLAQTIVHSAPGVLALTLEQPGYVHAVDSSIHSLRLTGGRAVLSDLRTTSITGRQGARIESYDTLTLREVEGYYALSLSDESVCTIPDLSLPSGPAEALCVDSFLQVETVRASEDAGLLALVRGHTVVESGDGTVRTRDADAPPEPKVVQWPVAEAASFGTAIAPQINVGDTVQLEEGEYELPDDLRIAVHLVGAADPSRTVVRGNVAVMDGQDASLSRLTVAAPDDHNGVSNRSGGSLTLTDVIVTSTSETYPAIYLESGTTTLERCTVVALSDARVGITYVAGEARLTATGSSVGWLQVAEGGRAEMRDCASRQLWAGPGTTITSRGGHVVEHGASDQRHVIAEVGATLTAEELSTGSAYVEGYAADARLTIERLEGPSDGTIRIQTTGDPQVQAEGPTVVVEDLDQVALGRPSSDGAADEGDHGSRAAPPSEDPIGDIEALTGLTKVKDQIRKFTRMVRYNQLRAEQGKVGTPMVMHSLFLGNPGTGKTTVARLLGQALHQSGAIATDTFVEVTGRADLVGDTIGSSAKITTAVLESARGGVLFIDEAYSLHKPNNNEFAQEAVDTILTFMENHRDDIVVIFAGYGEQMQDFLGMNPGLRSRVTNRFDFEDYTPHEIAEIGYRALVDSDHTVDEELYRTVVAREYQRATDRSNGRWVRNFNQELVSVLAERVLASPDGTDISHIADADLHTLVGGSSQDKTERVHELLAELDAMEGLTPVKEWVRRLVNQVSVDRRRMQRDGTTSRPTYHTVFAGSPGTGKTTVARIVAELFHNLGILGTPTVKEVAPDQMVGQYIGQTEARTTKIVDEALGGVLFVDEAYDLLGSSHNDFGQKVIGTLLPRLENDRDKFVAIFAGYSDDMRRFLAANSGLASRVPGWIEFPDYSDEEVARIVVARLRRTWFFDEDHLERVARAAYAAAERRDNGRWARNFAERLEAEQNEYLATHDVPDAQLDHVPAHVIDALAPRTG</sequence>
<protein>
    <submittedName>
        <fullName evidence="6">AAA family ATPase</fullName>
    </submittedName>
</protein>
<evidence type="ECO:0000259" key="5">
    <source>
        <dbReference type="SMART" id="SM00382"/>
    </source>
</evidence>
<dbReference type="InterPro" id="IPR011050">
    <property type="entry name" value="Pectin_lyase_fold/virulence"/>
</dbReference>
<feature type="region of interest" description="Disordered" evidence="4">
    <location>
        <begin position="858"/>
        <end position="877"/>
    </location>
</feature>
<dbReference type="GO" id="GO:0005524">
    <property type="term" value="F:ATP binding"/>
    <property type="evidence" value="ECO:0007669"/>
    <property type="project" value="UniProtKB-KW"/>
</dbReference>
<dbReference type="AlphaFoldDB" id="A0A7L9J087"/>
<keyword evidence="2" id="KW-0547">Nucleotide-binding</keyword>
<feature type="domain" description="AAA+ ATPase" evidence="5">
    <location>
        <begin position="596"/>
        <end position="735"/>
    </location>
</feature>
<feature type="domain" description="AAA+ ATPase" evidence="5">
    <location>
        <begin position="869"/>
        <end position="1029"/>
    </location>
</feature>
<dbReference type="FunFam" id="3.40.50.300:FF:000216">
    <property type="entry name" value="Type VII secretion ATPase EccA"/>
    <property type="match status" value="2"/>
</dbReference>
<evidence type="ECO:0000313" key="6">
    <source>
        <dbReference type="EMBL" id="QOK22547.1"/>
    </source>
</evidence>
<gene>
    <name evidence="6" type="ORF">IGS73_16010</name>
</gene>
<feature type="region of interest" description="Disordered" evidence="4">
    <location>
        <begin position="532"/>
        <end position="559"/>
    </location>
</feature>
<evidence type="ECO:0000256" key="2">
    <source>
        <dbReference type="ARBA" id="ARBA00022741"/>
    </source>
</evidence>
<dbReference type="Proteomes" id="UP000593998">
    <property type="component" value="Chromosome"/>
</dbReference>
<dbReference type="GO" id="GO:0016887">
    <property type="term" value="F:ATP hydrolysis activity"/>
    <property type="evidence" value="ECO:0007669"/>
    <property type="project" value="InterPro"/>
</dbReference>
<dbReference type="InterPro" id="IPR003593">
    <property type="entry name" value="AAA+_ATPase"/>
</dbReference>
<dbReference type="InterPro" id="IPR050773">
    <property type="entry name" value="CbxX/CfxQ_RuBisCO_ESX"/>
</dbReference>
<reference evidence="6 7" key="1">
    <citation type="submission" date="2020-10" db="EMBL/GenBank/DDBJ databases">
        <title>Janibacter indicus TT2 genome sequence.</title>
        <authorList>
            <person name="Lee K."/>
            <person name="Ganzorig M."/>
        </authorList>
    </citation>
    <scope>NUCLEOTIDE SEQUENCE [LARGE SCALE GENOMIC DNA]</scope>
    <source>
        <strain evidence="6 7">TT2</strain>
    </source>
</reference>
<dbReference type="Gene3D" id="1.10.8.60">
    <property type="match status" value="1"/>
</dbReference>
<dbReference type="PANTHER" id="PTHR43392:SF2">
    <property type="entry name" value="AAA-TYPE ATPASE FAMILY PROTEIN _ ANKYRIN REPEAT FAMILY PROTEIN"/>
    <property type="match status" value="1"/>
</dbReference>
<dbReference type="Gene3D" id="3.40.50.300">
    <property type="entry name" value="P-loop containing nucleotide triphosphate hydrolases"/>
    <property type="match status" value="2"/>
</dbReference>
<dbReference type="SUPFAM" id="SSF51126">
    <property type="entry name" value="Pectin lyase-like"/>
    <property type="match status" value="2"/>
</dbReference>